<evidence type="ECO:0000313" key="3">
    <source>
        <dbReference type="EMBL" id="KEQ74178.1"/>
    </source>
</evidence>
<dbReference type="STRING" id="1043004.A0A074WM17"/>
<organism evidence="3 4">
    <name type="scientific">Aureobasidium namibiae CBS 147.97</name>
    <dbReference type="NCBI Taxonomy" id="1043004"/>
    <lineage>
        <taxon>Eukaryota</taxon>
        <taxon>Fungi</taxon>
        <taxon>Dikarya</taxon>
        <taxon>Ascomycota</taxon>
        <taxon>Pezizomycotina</taxon>
        <taxon>Dothideomycetes</taxon>
        <taxon>Dothideomycetidae</taxon>
        <taxon>Dothideales</taxon>
        <taxon>Saccotheciaceae</taxon>
        <taxon>Aureobasidium</taxon>
    </lineage>
</organism>
<name>A0A074WM17_9PEZI</name>
<evidence type="ECO:0000256" key="1">
    <source>
        <dbReference type="SAM" id="MobiDB-lite"/>
    </source>
</evidence>
<feature type="region of interest" description="Disordered" evidence="1">
    <location>
        <begin position="198"/>
        <end position="245"/>
    </location>
</feature>
<dbReference type="HOGENOM" id="CLU_816321_0_0_1"/>
<dbReference type="Proteomes" id="UP000027730">
    <property type="component" value="Unassembled WGS sequence"/>
</dbReference>
<accession>A0A074WM17</accession>
<dbReference type="RefSeq" id="XP_013428560.1">
    <property type="nucleotide sequence ID" value="XM_013573106.1"/>
</dbReference>
<feature type="domain" description="Clr5" evidence="2">
    <location>
        <begin position="11"/>
        <end position="57"/>
    </location>
</feature>
<dbReference type="AlphaFoldDB" id="A0A074WM17"/>
<protein>
    <recommendedName>
        <fullName evidence="2">Clr5 domain-containing protein</fullName>
    </recommendedName>
</protein>
<dbReference type="Pfam" id="PF14420">
    <property type="entry name" value="Clr5"/>
    <property type="match status" value="1"/>
</dbReference>
<sequence length="340" mass="39572">MPPPIAGIVERKEDLRRWIWEDGLTVQQVIEKLEAEHKITCKKRTLERHLRNWGISKRSQPDKDAIQEQLTKLFHGPYQTDVAISKILNDAGHVINRRTVMETRKKLGLHKRVRPETDEQALQDTIKDVLTEEYKDEHVVKMHRGELYTHLREKYPELKIVGRDRVYNIAREMNPTLIRRYPKGHPLHQNRPYKLSGKRLAAKLAKDAASESNTPTEHEQDWSAPPEESHNPSSAHDYPEPSPVVDYQLPLETQLPSMRDAVPDSPALTQDHQPSPVYRPRTSNNQLLHPSLRVQDLEKENDALHQRLQQQDAEIRYMRQAYHDMMQRIGSVPAPNSFQS</sequence>
<dbReference type="InterPro" id="IPR025676">
    <property type="entry name" value="Clr5_dom"/>
</dbReference>
<reference evidence="3 4" key="1">
    <citation type="journal article" date="2014" name="BMC Genomics">
        <title>Genome sequencing of four Aureobasidium pullulans varieties: biotechnological potential, stress tolerance, and description of new species.</title>
        <authorList>
            <person name="Gostin Ar C."/>
            <person name="Ohm R.A."/>
            <person name="Kogej T."/>
            <person name="Sonjak S."/>
            <person name="Turk M."/>
            <person name="Zajc J."/>
            <person name="Zalar P."/>
            <person name="Grube M."/>
            <person name="Sun H."/>
            <person name="Han J."/>
            <person name="Sharma A."/>
            <person name="Chiniquy J."/>
            <person name="Ngan C.Y."/>
            <person name="Lipzen A."/>
            <person name="Barry K."/>
            <person name="Grigoriev I.V."/>
            <person name="Gunde-Cimerman N."/>
        </authorList>
    </citation>
    <scope>NUCLEOTIDE SEQUENCE [LARGE SCALE GENOMIC DNA]</scope>
    <source>
        <strain evidence="3 4">CBS 147.97</strain>
    </source>
</reference>
<dbReference type="OrthoDB" id="3917586at2759"/>
<dbReference type="EMBL" id="KL584707">
    <property type="protein sequence ID" value="KEQ74178.1"/>
    <property type="molecule type" value="Genomic_DNA"/>
</dbReference>
<evidence type="ECO:0000259" key="2">
    <source>
        <dbReference type="Pfam" id="PF14420"/>
    </source>
</evidence>
<keyword evidence="4" id="KW-1185">Reference proteome</keyword>
<dbReference type="GeneID" id="25410110"/>
<gene>
    <name evidence="3" type="ORF">M436DRAFT_44272</name>
</gene>
<proteinExistence type="predicted"/>
<evidence type="ECO:0000313" key="4">
    <source>
        <dbReference type="Proteomes" id="UP000027730"/>
    </source>
</evidence>
<feature type="region of interest" description="Disordered" evidence="1">
    <location>
        <begin position="258"/>
        <end position="285"/>
    </location>
</feature>